<comment type="caution">
    <text evidence="2">The sequence shown here is derived from an EMBL/GenBank/DDBJ whole genome shotgun (WGS) entry which is preliminary data.</text>
</comment>
<feature type="domain" description="RNase H type-1" evidence="1">
    <location>
        <begin position="142"/>
        <end position="257"/>
    </location>
</feature>
<protein>
    <recommendedName>
        <fullName evidence="1">RNase H type-1 domain-containing protein</fullName>
    </recommendedName>
</protein>
<dbReference type="CDD" id="cd06222">
    <property type="entry name" value="RNase_H_like"/>
    <property type="match status" value="1"/>
</dbReference>
<dbReference type="InterPro" id="IPR036397">
    <property type="entry name" value="RNaseH_sf"/>
</dbReference>
<evidence type="ECO:0000259" key="1">
    <source>
        <dbReference type="Pfam" id="PF13456"/>
    </source>
</evidence>
<dbReference type="SUPFAM" id="SSF53098">
    <property type="entry name" value="Ribonuclease H-like"/>
    <property type="match status" value="1"/>
</dbReference>
<name>A0A7J6EBP5_CANSA</name>
<dbReference type="GO" id="GO:0004523">
    <property type="term" value="F:RNA-DNA hybrid ribonuclease activity"/>
    <property type="evidence" value="ECO:0007669"/>
    <property type="project" value="InterPro"/>
</dbReference>
<accession>A0A7J6EBP5</accession>
<dbReference type="InterPro" id="IPR012337">
    <property type="entry name" value="RNaseH-like_sf"/>
</dbReference>
<dbReference type="GO" id="GO:0003676">
    <property type="term" value="F:nucleic acid binding"/>
    <property type="evidence" value="ECO:0007669"/>
    <property type="project" value="InterPro"/>
</dbReference>
<organism evidence="2 3">
    <name type="scientific">Cannabis sativa</name>
    <name type="common">Hemp</name>
    <name type="synonym">Marijuana</name>
    <dbReference type="NCBI Taxonomy" id="3483"/>
    <lineage>
        <taxon>Eukaryota</taxon>
        <taxon>Viridiplantae</taxon>
        <taxon>Streptophyta</taxon>
        <taxon>Embryophyta</taxon>
        <taxon>Tracheophyta</taxon>
        <taxon>Spermatophyta</taxon>
        <taxon>Magnoliopsida</taxon>
        <taxon>eudicotyledons</taxon>
        <taxon>Gunneridae</taxon>
        <taxon>Pentapetalae</taxon>
        <taxon>rosids</taxon>
        <taxon>fabids</taxon>
        <taxon>Rosales</taxon>
        <taxon>Cannabaceae</taxon>
        <taxon>Cannabis</taxon>
    </lineage>
</organism>
<evidence type="ECO:0000313" key="2">
    <source>
        <dbReference type="EMBL" id="KAF4355867.1"/>
    </source>
</evidence>
<dbReference type="EMBL" id="JAATIQ010000441">
    <property type="protein sequence ID" value="KAF4355867.1"/>
    <property type="molecule type" value="Genomic_DNA"/>
</dbReference>
<keyword evidence="3" id="KW-1185">Reference proteome</keyword>
<dbReference type="Gene3D" id="3.30.420.10">
    <property type="entry name" value="Ribonuclease H-like superfamily/Ribonuclease H"/>
    <property type="match status" value="1"/>
</dbReference>
<sequence>MVNEWFGKEDAKAILNIDLPDTKTEDSWLWVGEHNGLFLIKSACRLLKSTSLRSYETNSNRPPSVRFIDLMLTTICIVDIVWNERNRRVHGEKATTLPQILRSIRLKLAEHRMVTTNLVDEILAWAPPPTSWVCCNTDIAVSPNGSMLAAIIRDEFGTIQSITTQEAVYTDSLIAEANAVCMAAKIAVDYGTKRIVFQCDNLGVVKSFATKTHCPVDFRLEAAKKRFELCCSKLDEWEITHISRVCNYTAHNIAKWAAIGEKFGRIEPHQLDCTILDDFQEWDPGPAT</sequence>
<dbReference type="PANTHER" id="PTHR47074:SF11">
    <property type="entry name" value="REVERSE TRANSCRIPTASE-LIKE PROTEIN"/>
    <property type="match status" value="1"/>
</dbReference>
<dbReference type="Pfam" id="PF13456">
    <property type="entry name" value="RVT_3"/>
    <property type="match status" value="1"/>
</dbReference>
<dbReference type="InterPro" id="IPR044730">
    <property type="entry name" value="RNase_H-like_dom_plant"/>
</dbReference>
<gene>
    <name evidence="2" type="ORF">G4B88_004281</name>
</gene>
<dbReference type="InterPro" id="IPR002156">
    <property type="entry name" value="RNaseH_domain"/>
</dbReference>
<evidence type="ECO:0000313" key="3">
    <source>
        <dbReference type="Proteomes" id="UP000583929"/>
    </source>
</evidence>
<reference evidence="2 3" key="1">
    <citation type="journal article" date="2020" name="bioRxiv">
        <title>Sequence and annotation of 42 cannabis genomes reveals extensive copy number variation in cannabinoid synthesis and pathogen resistance genes.</title>
        <authorList>
            <person name="Mckernan K.J."/>
            <person name="Helbert Y."/>
            <person name="Kane L.T."/>
            <person name="Ebling H."/>
            <person name="Zhang L."/>
            <person name="Liu B."/>
            <person name="Eaton Z."/>
            <person name="Mclaughlin S."/>
            <person name="Kingan S."/>
            <person name="Baybayan P."/>
            <person name="Concepcion G."/>
            <person name="Jordan M."/>
            <person name="Riva A."/>
            <person name="Barbazuk W."/>
            <person name="Harkins T."/>
        </authorList>
    </citation>
    <scope>NUCLEOTIDE SEQUENCE [LARGE SCALE GENOMIC DNA]</scope>
    <source>
        <strain evidence="3">cv. Jamaican Lion 4</strain>
        <tissue evidence="2">Leaf</tissue>
    </source>
</reference>
<dbReference type="InterPro" id="IPR052929">
    <property type="entry name" value="RNase_H-like_EbsB-rel"/>
</dbReference>
<dbReference type="Proteomes" id="UP000583929">
    <property type="component" value="Unassembled WGS sequence"/>
</dbReference>
<dbReference type="AlphaFoldDB" id="A0A7J6EBP5"/>
<dbReference type="PANTHER" id="PTHR47074">
    <property type="entry name" value="BNAC02G40300D PROTEIN"/>
    <property type="match status" value="1"/>
</dbReference>
<proteinExistence type="predicted"/>